<name>A0A1M7SG36_9FIRM</name>
<feature type="coiled-coil region" evidence="3">
    <location>
        <begin position="386"/>
        <end position="413"/>
    </location>
</feature>
<dbReference type="RefSeq" id="WP_072771367.1">
    <property type="nucleotide sequence ID" value="NZ_FRDN01000004.1"/>
</dbReference>
<proteinExistence type="predicted"/>
<evidence type="ECO:0000256" key="1">
    <source>
        <dbReference type="ARBA" id="ARBA00023224"/>
    </source>
</evidence>
<organism evidence="6 7">
    <name type="scientific">Desulfitobacterium chlororespirans DSM 11544</name>
    <dbReference type="NCBI Taxonomy" id="1121395"/>
    <lineage>
        <taxon>Bacteria</taxon>
        <taxon>Bacillati</taxon>
        <taxon>Bacillota</taxon>
        <taxon>Clostridia</taxon>
        <taxon>Eubacteriales</taxon>
        <taxon>Desulfitobacteriaceae</taxon>
        <taxon>Desulfitobacterium</taxon>
    </lineage>
</organism>
<keyword evidence="3" id="KW-0175">Coiled coil</keyword>
<dbReference type="InterPro" id="IPR004089">
    <property type="entry name" value="MCPsignal_dom"/>
</dbReference>
<evidence type="ECO:0000313" key="7">
    <source>
        <dbReference type="Proteomes" id="UP000184010"/>
    </source>
</evidence>
<dbReference type="Proteomes" id="UP000184010">
    <property type="component" value="Unassembled WGS sequence"/>
</dbReference>
<gene>
    <name evidence="6" type="ORF">SAMN02745215_00787</name>
</gene>
<evidence type="ECO:0000256" key="4">
    <source>
        <dbReference type="SAM" id="Phobius"/>
    </source>
</evidence>
<dbReference type="EMBL" id="FRDN01000004">
    <property type="protein sequence ID" value="SHN57380.1"/>
    <property type="molecule type" value="Genomic_DNA"/>
</dbReference>
<evidence type="ECO:0000256" key="2">
    <source>
        <dbReference type="PROSITE-ProRule" id="PRU00284"/>
    </source>
</evidence>
<keyword evidence="1 2" id="KW-0807">Transducer</keyword>
<dbReference type="Gene3D" id="1.10.287.950">
    <property type="entry name" value="Methyl-accepting chemotaxis protein"/>
    <property type="match status" value="1"/>
</dbReference>
<dbReference type="PANTHER" id="PTHR32089:SF114">
    <property type="entry name" value="METHYL-ACCEPTING CHEMOTAXIS PROTEIN MCPB"/>
    <property type="match status" value="1"/>
</dbReference>
<accession>A0A1M7SG36</accession>
<feature type="transmembrane region" description="Helical" evidence="4">
    <location>
        <begin position="36"/>
        <end position="60"/>
    </location>
</feature>
<feature type="domain" description="Methyl-accepting transducer" evidence="5">
    <location>
        <begin position="130"/>
        <end position="380"/>
    </location>
</feature>
<dbReference type="PANTHER" id="PTHR32089">
    <property type="entry name" value="METHYL-ACCEPTING CHEMOTAXIS PROTEIN MCPB"/>
    <property type="match status" value="1"/>
</dbReference>
<dbReference type="PROSITE" id="PS50111">
    <property type="entry name" value="CHEMOTAXIS_TRANSDUC_2"/>
    <property type="match status" value="1"/>
</dbReference>
<dbReference type="SUPFAM" id="SSF58104">
    <property type="entry name" value="Methyl-accepting chemotaxis protein (MCP) signaling domain"/>
    <property type="match status" value="1"/>
</dbReference>
<protein>
    <submittedName>
        <fullName evidence="6">Methyl-accepting chemotaxis protein</fullName>
    </submittedName>
</protein>
<evidence type="ECO:0000313" key="6">
    <source>
        <dbReference type="EMBL" id="SHN57380.1"/>
    </source>
</evidence>
<reference evidence="7" key="1">
    <citation type="submission" date="2016-12" db="EMBL/GenBank/DDBJ databases">
        <authorList>
            <person name="Varghese N."/>
            <person name="Submissions S."/>
        </authorList>
    </citation>
    <scope>NUCLEOTIDE SEQUENCE [LARGE SCALE GENOMIC DNA]</scope>
    <source>
        <strain evidence="7">DSM 11544</strain>
    </source>
</reference>
<dbReference type="SMART" id="SM00283">
    <property type="entry name" value="MA"/>
    <property type="match status" value="1"/>
</dbReference>
<keyword evidence="4" id="KW-0812">Transmembrane</keyword>
<keyword evidence="4" id="KW-0472">Membrane</keyword>
<feature type="transmembrane region" description="Helical" evidence="4">
    <location>
        <begin position="12"/>
        <end position="30"/>
    </location>
</feature>
<sequence length="416" mass="45896">MNYKKFIGNFKFISFMVNLLLSLGLGVILWRILDIWYIIPLLLLIGTVGYGIIAIFSGFANKKLLAKFEKQILQFREGDYSSLAEFKDLGFIGKISSSFNEIIEDIRGLITSFVKVFHAIIQISKETRSKAEEALCSVGQISESIEEVAKGASRQADEVQYGVEKMENLSQEIELLSDRFDGVSDDTKDIKQLNSVGLQSVNLLQEKSLETNAALAQIYQTIESLTNSTKNIEQLLESVEGIAEQTNLLALNAAIEAARAGESGRGFAVVAEEIRKLAEQSRVSTVEIGSLVHTIQNQSTLTIASMQRVQAVSREQNEAVLHTNDAFQNITAATESISSKIAMIQQGMTSIQNHRHEVLKVIENISAVTIEAAASSEEIAAAAGSQVSILEEMNEVTRKLDEITQELDVKLKKYKL</sequence>
<dbReference type="AlphaFoldDB" id="A0A1M7SG36"/>
<dbReference type="GO" id="GO:0016020">
    <property type="term" value="C:membrane"/>
    <property type="evidence" value="ECO:0007669"/>
    <property type="project" value="InterPro"/>
</dbReference>
<evidence type="ECO:0000259" key="5">
    <source>
        <dbReference type="PROSITE" id="PS50111"/>
    </source>
</evidence>
<evidence type="ECO:0000256" key="3">
    <source>
        <dbReference type="SAM" id="Coils"/>
    </source>
</evidence>
<keyword evidence="4" id="KW-1133">Transmembrane helix</keyword>
<dbReference type="Pfam" id="PF00015">
    <property type="entry name" value="MCPsignal"/>
    <property type="match status" value="1"/>
</dbReference>
<dbReference type="GO" id="GO:0007165">
    <property type="term" value="P:signal transduction"/>
    <property type="evidence" value="ECO:0007669"/>
    <property type="project" value="UniProtKB-KW"/>
</dbReference>
<dbReference type="STRING" id="1121395.SAMN02745215_00787"/>
<keyword evidence="7" id="KW-1185">Reference proteome</keyword>